<evidence type="ECO:0000313" key="7">
    <source>
        <dbReference type="EMBL" id="KAK4231358.1"/>
    </source>
</evidence>
<sequence>MRPSIIRRKPLLLKPLLLTRRPFSSATTLTPTSFDQIPQSASPQTKLHLLNQLLLPPHHSNTWTLSPHPRPNISTTFTFPSFTKASKFINSICDLAKENRHHPEWSNVYSAVYIRWTTHDDPSGLSHKDFELAWRCTELAKSLLPAKPTQKNSGKMGGGGDGDVDLEGLANEVVSAG</sequence>
<dbReference type="GO" id="GO:0008124">
    <property type="term" value="F:4-alpha-hydroxytetrahydrobiopterin dehydratase activity"/>
    <property type="evidence" value="ECO:0007669"/>
    <property type="project" value="UniProtKB-EC"/>
</dbReference>
<dbReference type="InterPro" id="IPR036428">
    <property type="entry name" value="PCD_sf"/>
</dbReference>
<dbReference type="EMBL" id="MU865293">
    <property type="protein sequence ID" value="KAK4231358.1"/>
    <property type="molecule type" value="Genomic_DNA"/>
</dbReference>
<gene>
    <name evidence="7" type="ORF">QBC38DRAFT_466570</name>
</gene>
<comment type="catalytic activity">
    <reaction evidence="1">
        <text>(4aS,6R)-4a-hydroxy-L-erythro-5,6,7,8-tetrahydrobiopterin = (6R)-L-erythro-6,7-dihydrobiopterin + H2O</text>
        <dbReference type="Rhea" id="RHEA:11920"/>
        <dbReference type="ChEBI" id="CHEBI:15377"/>
        <dbReference type="ChEBI" id="CHEBI:15642"/>
        <dbReference type="ChEBI" id="CHEBI:43120"/>
        <dbReference type="EC" id="4.2.1.96"/>
    </reaction>
</comment>
<reference evidence="7" key="1">
    <citation type="journal article" date="2023" name="Mol. Phylogenet. Evol.">
        <title>Genome-scale phylogeny and comparative genomics of the fungal order Sordariales.</title>
        <authorList>
            <person name="Hensen N."/>
            <person name="Bonometti L."/>
            <person name="Westerberg I."/>
            <person name="Brannstrom I.O."/>
            <person name="Guillou S."/>
            <person name="Cros-Aarteil S."/>
            <person name="Calhoun S."/>
            <person name="Haridas S."/>
            <person name="Kuo A."/>
            <person name="Mondo S."/>
            <person name="Pangilinan J."/>
            <person name="Riley R."/>
            <person name="LaButti K."/>
            <person name="Andreopoulos B."/>
            <person name="Lipzen A."/>
            <person name="Chen C."/>
            <person name="Yan M."/>
            <person name="Daum C."/>
            <person name="Ng V."/>
            <person name="Clum A."/>
            <person name="Steindorff A."/>
            <person name="Ohm R.A."/>
            <person name="Martin F."/>
            <person name="Silar P."/>
            <person name="Natvig D.O."/>
            <person name="Lalanne C."/>
            <person name="Gautier V."/>
            <person name="Ament-Velasquez S.L."/>
            <person name="Kruys A."/>
            <person name="Hutchinson M.I."/>
            <person name="Powell A.J."/>
            <person name="Barry K."/>
            <person name="Miller A.N."/>
            <person name="Grigoriev I.V."/>
            <person name="Debuchy R."/>
            <person name="Gladieux P."/>
            <person name="Hiltunen Thoren M."/>
            <person name="Johannesson H."/>
        </authorList>
    </citation>
    <scope>NUCLEOTIDE SEQUENCE</scope>
    <source>
        <strain evidence="7">CBS 990.96</strain>
    </source>
</reference>
<dbReference type="SUPFAM" id="SSF55248">
    <property type="entry name" value="PCD-like"/>
    <property type="match status" value="1"/>
</dbReference>
<evidence type="ECO:0000256" key="6">
    <source>
        <dbReference type="SAM" id="MobiDB-lite"/>
    </source>
</evidence>
<dbReference type="EC" id="4.2.1.96" evidence="3"/>
<proteinExistence type="inferred from homology"/>
<name>A0AAN7BXA7_9PEZI</name>
<organism evidence="7 8">
    <name type="scientific">Podospora fimiseda</name>
    <dbReference type="NCBI Taxonomy" id="252190"/>
    <lineage>
        <taxon>Eukaryota</taxon>
        <taxon>Fungi</taxon>
        <taxon>Dikarya</taxon>
        <taxon>Ascomycota</taxon>
        <taxon>Pezizomycotina</taxon>
        <taxon>Sordariomycetes</taxon>
        <taxon>Sordariomycetidae</taxon>
        <taxon>Sordariales</taxon>
        <taxon>Podosporaceae</taxon>
        <taxon>Podospora</taxon>
    </lineage>
</organism>
<dbReference type="InterPro" id="IPR001533">
    <property type="entry name" value="Pterin_deHydtase"/>
</dbReference>
<evidence type="ECO:0000256" key="2">
    <source>
        <dbReference type="ARBA" id="ARBA00006472"/>
    </source>
</evidence>
<dbReference type="PANTHER" id="PTHR12599">
    <property type="entry name" value="PTERIN-4-ALPHA-CARBINOLAMINE DEHYDRATASE"/>
    <property type="match status" value="1"/>
</dbReference>
<dbReference type="GO" id="GO:0006729">
    <property type="term" value="P:tetrahydrobiopterin biosynthetic process"/>
    <property type="evidence" value="ECO:0007669"/>
    <property type="project" value="InterPro"/>
</dbReference>
<keyword evidence="4" id="KW-0456">Lyase</keyword>
<keyword evidence="8" id="KW-1185">Reference proteome</keyword>
<dbReference type="PANTHER" id="PTHR12599:SF0">
    <property type="entry name" value="PTERIN-4-ALPHA-CARBINOLAMINE DEHYDRATASE"/>
    <property type="match status" value="1"/>
</dbReference>
<dbReference type="Proteomes" id="UP001301958">
    <property type="component" value="Unassembled WGS sequence"/>
</dbReference>
<evidence type="ECO:0000256" key="3">
    <source>
        <dbReference type="ARBA" id="ARBA00013252"/>
    </source>
</evidence>
<reference evidence="7" key="2">
    <citation type="submission" date="2023-05" db="EMBL/GenBank/DDBJ databases">
        <authorList>
            <consortium name="Lawrence Berkeley National Laboratory"/>
            <person name="Steindorff A."/>
            <person name="Hensen N."/>
            <person name="Bonometti L."/>
            <person name="Westerberg I."/>
            <person name="Brannstrom I.O."/>
            <person name="Guillou S."/>
            <person name="Cros-Aarteil S."/>
            <person name="Calhoun S."/>
            <person name="Haridas S."/>
            <person name="Kuo A."/>
            <person name="Mondo S."/>
            <person name="Pangilinan J."/>
            <person name="Riley R."/>
            <person name="Labutti K."/>
            <person name="Andreopoulos B."/>
            <person name="Lipzen A."/>
            <person name="Chen C."/>
            <person name="Yanf M."/>
            <person name="Daum C."/>
            <person name="Ng V."/>
            <person name="Clum A."/>
            <person name="Ohm R."/>
            <person name="Martin F."/>
            <person name="Silar P."/>
            <person name="Natvig D."/>
            <person name="Lalanne C."/>
            <person name="Gautier V."/>
            <person name="Ament-Velasquez S.L."/>
            <person name="Kruys A."/>
            <person name="Hutchinson M.I."/>
            <person name="Powell A.J."/>
            <person name="Barry K."/>
            <person name="Miller A.N."/>
            <person name="Grigoriev I.V."/>
            <person name="Debuchy R."/>
            <person name="Gladieux P."/>
            <person name="Thoren M.H."/>
            <person name="Johannesson H."/>
        </authorList>
    </citation>
    <scope>NUCLEOTIDE SEQUENCE</scope>
    <source>
        <strain evidence="7">CBS 990.96</strain>
    </source>
</reference>
<comment type="similarity">
    <text evidence="2">Belongs to the pterin-4-alpha-carbinolamine dehydratase family.</text>
</comment>
<dbReference type="Pfam" id="PF01329">
    <property type="entry name" value="Pterin_4a"/>
    <property type="match status" value="1"/>
</dbReference>
<evidence type="ECO:0000256" key="4">
    <source>
        <dbReference type="ARBA" id="ARBA00023239"/>
    </source>
</evidence>
<protein>
    <recommendedName>
        <fullName evidence="3">4a-hydroxytetrahydrobiopterin dehydratase</fullName>
        <ecNumber evidence="3">4.2.1.96</ecNumber>
    </recommendedName>
    <alternativeName>
        <fullName evidence="5">4-alpha-hydroxy-tetrahydropterin dehydratase</fullName>
    </alternativeName>
</protein>
<evidence type="ECO:0000256" key="5">
    <source>
        <dbReference type="ARBA" id="ARBA00030497"/>
    </source>
</evidence>
<comment type="caution">
    <text evidence="7">The sequence shown here is derived from an EMBL/GenBank/DDBJ whole genome shotgun (WGS) entry which is preliminary data.</text>
</comment>
<accession>A0AAN7BXA7</accession>
<dbReference type="Gene3D" id="3.30.1360.20">
    <property type="entry name" value="Transcriptional coactivator/pterin dehydratase"/>
    <property type="match status" value="1"/>
</dbReference>
<dbReference type="AlphaFoldDB" id="A0AAN7BXA7"/>
<evidence type="ECO:0000313" key="8">
    <source>
        <dbReference type="Proteomes" id="UP001301958"/>
    </source>
</evidence>
<evidence type="ECO:0000256" key="1">
    <source>
        <dbReference type="ARBA" id="ARBA00001554"/>
    </source>
</evidence>
<feature type="region of interest" description="Disordered" evidence="6">
    <location>
        <begin position="146"/>
        <end position="177"/>
    </location>
</feature>
<dbReference type="CDD" id="cd00488">
    <property type="entry name" value="PCD_DCoH"/>
    <property type="match status" value="1"/>
</dbReference>